<reference evidence="6" key="1">
    <citation type="submission" date="2016-10" db="EMBL/GenBank/DDBJ databases">
        <authorList>
            <person name="Varghese N."/>
            <person name="Submissions S."/>
        </authorList>
    </citation>
    <scope>NUCLEOTIDE SEQUENCE [LARGE SCALE GENOMIC DNA]</scope>
    <source>
        <strain evidence="6">DSM 25329</strain>
    </source>
</reference>
<feature type="domain" description="Protein FecR C-terminal" evidence="4">
    <location>
        <begin position="302"/>
        <end position="366"/>
    </location>
</feature>
<keyword evidence="6" id="KW-1185">Reference proteome</keyword>
<dbReference type="InterPro" id="IPR012373">
    <property type="entry name" value="Ferrdict_sens_TM"/>
</dbReference>
<evidence type="ECO:0000259" key="4">
    <source>
        <dbReference type="Pfam" id="PF16344"/>
    </source>
</evidence>
<dbReference type="GO" id="GO:0016989">
    <property type="term" value="F:sigma factor antagonist activity"/>
    <property type="evidence" value="ECO:0007669"/>
    <property type="project" value="TreeGrafter"/>
</dbReference>
<proteinExistence type="predicted"/>
<feature type="domain" description="FecR protein" evidence="3">
    <location>
        <begin position="163"/>
        <end position="253"/>
    </location>
</feature>
<evidence type="ECO:0000256" key="1">
    <source>
        <dbReference type="SAM" id="MobiDB-lite"/>
    </source>
</evidence>
<evidence type="ECO:0000313" key="6">
    <source>
        <dbReference type="Proteomes" id="UP000198748"/>
    </source>
</evidence>
<dbReference type="Pfam" id="PF16344">
    <property type="entry name" value="FecR_C"/>
    <property type="match status" value="1"/>
</dbReference>
<protein>
    <submittedName>
        <fullName evidence="5">FecR family protein</fullName>
    </submittedName>
</protein>
<evidence type="ECO:0000256" key="2">
    <source>
        <dbReference type="SAM" id="Phobius"/>
    </source>
</evidence>
<dbReference type="Proteomes" id="UP000198748">
    <property type="component" value="Unassembled WGS sequence"/>
</dbReference>
<dbReference type="STRING" id="659014.SAMN04487996_12312"/>
<dbReference type="RefSeq" id="WP_090156809.1">
    <property type="nucleotide sequence ID" value="NZ_FNAN01000023.1"/>
</dbReference>
<dbReference type="PANTHER" id="PTHR30273:SF2">
    <property type="entry name" value="PROTEIN FECR"/>
    <property type="match status" value="1"/>
</dbReference>
<keyword evidence="2" id="KW-1133">Transmembrane helix</keyword>
<sequence length="380" mass="42957">MKRKSNKQEPIPDPEHLTEQERVAGERSRLLFKTLRNETFSATEKDALWNQVGETISQKKQRSFNTFWIAAAASVTLLLLAGVGYLVFYEDSARVMQDVASKARDIPEETRLILADKRSINLRKENSSVVYQQNGALIQVDSSSTIGQQVAGDQQFNTLIVPYGKRSVLTLSDGTRIWLNSGSKLVYPTHFDKGQREVYLEGQAYFAVTHAENAPFYVHTKDMEVKVLGTEFDVSAYDDDAYTATVLTKGSVELTTQRQTLFGSKKTKITPGTRAIFDQQQAVLQTQQVDVQEYVSWKDGSLVLNVAPLGEILRKVMRYYRVDIELKQPELAGVKFRGSLILQDDVRDVLKGLALTTGLNYKQQPNNERRYVLEESTIKQ</sequence>
<gene>
    <name evidence="5" type="ORF">SAMN04487996_12312</name>
</gene>
<name>A0A1G7X135_9BACT</name>
<feature type="region of interest" description="Disordered" evidence="1">
    <location>
        <begin position="1"/>
        <end position="21"/>
    </location>
</feature>
<dbReference type="EMBL" id="FNAN01000023">
    <property type="protein sequence ID" value="SDG77856.1"/>
    <property type="molecule type" value="Genomic_DNA"/>
</dbReference>
<keyword evidence="2" id="KW-0472">Membrane</keyword>
<dbReference type="OrthoDB" id="1452822at2"/>
<dbReference type="Gene3D" id="2.60.120.1440">
    <property type="match status" value="1"/>
</dbReference>
<dbReference type="FunFam" id="2.60.120.1440:FF:000001">
    <property type="entry name" value="Putative anti-sigma factor"/>
    <property type="match status" value="1"/>
</dbReference>
<evidence type="ECO:0000259" key="3">
    <source>
        <dbReference type="Pfam" id="PF04773"/>
    </source>
</evidence>
<dbReference type="AlphaFoldDB" id="A0A1G7X135"/>
<dbReference type="Pfam" id="PF04773">
    <property type="entry name" value="FecR"/>
    <property type="match status" value="1"/>
</dbReference>
<dbReference type="PIRSF" id="PIRSF018266">
    <property type="entry name" value="FecR"/>
    <property type="match status" value="1"/>
</dbReference>
<accession>A0A1G7X135</accession>
<dbReference type="InterPro" id="IPR032508">
    <property type="entry name" value="FecR_C"/>
</dbReference>
<organism evidence="5 6">
    <name type="scientific">Dyadobacter soli</name>
    <dbReference type="NCBI Taxonomy" id="659014"/>
    <lineage>
        <taxon>Bacteria</taxon>
        <taxon>Pseudomonadati</taxon>
        <taxon>Bacteroidota</taxon>
        <taxon>Cytophagia</taxon>
        <taxon>Cytophagales</taxon>
        <taxon>Spirosomataceae</taxon>
        <taxon>Dyadobacter</taxon>
    </lineage>
</organism>
<evidence type="ECO:0000313" key="5">
    <source>
        <dbReference type="EMBL" id="SDG77856.1"/>
    </source>
</evidence>
<keyword evidence="2" id="KW-0812">Transmembrane</keyword>
<dbReference type="PANTHER" id="PTHR30273">
    <property type="entry name" value="PERIPLASMIC SIGNAL SENSOR AND SIGMA FACTOR ACTIVATOR FECR-RELATED"/>
    <property type="match status" value="1"/>
</dbReference>
<dbReference type="Gene3D" id="3.55.50.30">
    <property type="match status" value="1"/>
</dbReference>
<feature type="transmembrane region" description="Helical" evidence="2">
    <location>
        <begin position="67"/>
        <end position="88"/>
    </location>
</feature>
<dbReference type="InterPro" id="IPR006860">
    <property type="entry name" value="FecR"/>
</dbReference>